<keyword evidence="5 8" id="KW-0812">Transmembrane</keyword>
<reference evidence="10 11" key="1">
    <citation type="submission" date="2021-09" db="EMBL/GenBank/DDBJ databases">
        <title>Whole genome sequence of Nocardioides sp. GBK3QG-3.</title>
        <authorList>
            <person name="Tuo L."/>
        </authorList>
    </citation>
    <scope>NUCLEOTIDE SEQUENCE [LARGE SCALE GENOMIC DNA]</scope>
    <source>
        <strain evidence="10 11">GBK3QG-3</strain>
    </source>
</reference>
<dbReference type="PANTHER" id="PTHR43848">
    <property type="entry name" value="PUTRESCINE TRANSPORT SYSTEM PERMEASE PROTEIN POTI"/>
    <property type="match status" value="1"/>
</dbReference>
<feature type="transmembrane region" description="Helical" evidence="8">
    <location>
        <begin position="238"/>
        <end position="258"/>
    </location>
</feature>
<evidence type="ECO:0000256" key="4">
    <source>
        <dbReference type="ARBA" id="ARBA00022475"/>
    </source>
</evidence>
<evidence type="ECO:0000313" key="11">
    <source>
        <dbReference type="Proteomes" id="UP000780875"/>
    </source>
</evidence>
<feature type="transmembrane region" description="Helical" evidence="8">
    <location>
        <begin position="15"/>
        <end position="38"/>
    </location>
</feature>
<organism evidence="10 11">
    <name type="scientific">Nocardioides mangrovi</name>
    <dbReference type="NCBI Taxonomy" id="2874580"/>
    <lineage>
        <taxon>Bacteria</taxon>
        <taxon>Bacillati</taxon>
        <taxon>Actinomycetota</taxon>
        <taxon>Actinomycetes</taxon>
        <taxon>Propionibacteriales</taxon>
        <taxon>Nocardioidaceae</taxon>
        <taxon>Nocardioides</taxon>
    </lineage>
</organism>
<dbReference type="RefSeq" id="WP_224121358.1">
    <property type="nucleotide sequence ID" value="NZ_JAIQZJ010000001.1"/>
</dbReference>
<comment type="subcellular location">
    <subcellularLocation>
        <location evidence="1 8">Cell membrane</location>
        <topology evidence="1 8">Multi-pass membrane protein</topology>
    </subcellularLocation>
</comment>
<evidence type="ECO:0000313" key="10">
    <source>
        <dbReference type="EMBL" id="MBZ5736991.1"/>
    </source>
</evidence>
<keyword evidence="3 8" id="KW-0813">Transport</keyword>
<protein>
    <submittedName>
        <fullName evidence="10">ABC transporter permease</fullName>
    </submittedName>
</protein>
<evidence type="ECO:0000256" key="1">
    <source>
        <dbReference type="ARBA" id="ARBA00004651"/>
    </source>
</evidence>
<feature type="transmembrane region" description="Helical" evidence="8">
    <location>
        <begin position="194"/>
        <end position="218"/>
    </location>
</feature>
<evidence type="ECO:0000256" key="6">
    <source>
        <dbReference type="ARBA" id="ARBA00022989"/>
    </source>
</evidence>
<dbReference type="PANTHER" id="PTHR43848:SF2">
    <property type="entry name" value="PUTRESCINE TRANSPORT SYSTEM PERMEASE PROTEIN POTI"/>
    <property type="match status" value="1"/>
</dbReference>
<dbReference type="Proteomes" id="UP000780875">
    <property type="component" value="Unassembled WGS sequence"/>
</dbReference>
<dbReference type="EMBL" id="JAIQZJ010000001">
    <property type="protein sequence ID" value="MBZ5736991.1"/>
    <property type="molecule type" value="Genomic_DNA"/>
</dbReference>
<comment type="caution">
    <text evidence="10">The sequence shown here is derived from an EMBL/GenBank/DDBJ whole genome shotgun (WGS) entry which is preliminary data.</text>
</comment>
<gene>
    <name evidence="10" type="ORF">K8U61_02360</name>
</gene>
<dbReference type="InterPro" id="IPR000515">
    <property type="entry name" value="MetI-like"/>
</dbReference>
<evidence type="ECO:0000256" key="2">
    <source>
        <dbReference type="ARBA" id="ARBA00007069"/>
    </source>
</evidence>
<dbReference type="Pfam" id="PF00528">
    <property type="entry name" value="BPD_transp_1"/>
    <property type="match status" value="1"/>
</dbReference>
<keyword evidence="6 8" id="KW-1133">Transmembrane helix</keyword>
<sequence length="273" mass="29623">MAQTKTLSRGLRGTLGAFTAVVLVFIYVPLLLVLLNSFNTDNTFGWPPPGLTLHWWKVAWESQGARDALWTSVKVACAATVVALLLGTLAAMALRRTRFFGRNVVSLLIILPIALPGIVTGLAFQNEFSTILGIGLSLWTVIIAHATFCIVTVFNNVQARFQRLGTSFEQASMDLGAGRWTTYRLVTFPMLRSALLAGALLSFGLSFDEIVVTTFTASPHDQTLPLWILNNLFRPNQAPVVNVVAAVLVVLSAVPIYLAQRLSGSQAEAINIP</sequence>
<name>A0ABS7U7N1_9ACTN</name>
<evidence type="ECO:0000256" key="5">
    <source>
        <dbReference type="ARBA" id="ARBA00022692"/>
    </source>
</evidence>
<dbReference type="SUPFAM" id="SSF161098">
    <property type="entry name" value="MetI-like"/>
    <property type="match status" value="1"/>
</dbReference>
<proteinExistence type="inferred from homology"/>
<feature type="transmembrane region" description="Helical" evidence="8">
    <location>
        <begin position="130"/>
        <end position="154"/>
    </location>
</feature>
<evidence type="ECO:0000256" key="8">
    <source>
        <dbReference type="RuleBase" id="RU363032"/>
    </source>
</evidence>
<dbReference type="CDD" id="cd06261">
    <property type="entry name" value="TM_PBP2"/>
    <property type="match status" value="1"/>
</dbReference>
<feature type="domain" description="ABC transmembrane type-1" evidence="9">
    <location>
        <begin position="69"/>
        <end position="259"/>
    </location>
</feature>
<feature type="transmembrane region" description="Helical" evidence="8">
    <location>
        <begin position="104"/>
        <end position="124"/>
    </location>
</feature>
<keyword evidence="7 8" id="KW-0472">Membrane</keyword>
<dbReference type="InterPro" id="IPR051789">
    <property type="entry name" value="Bact_Polyamine_Transport"/>
</dbReference>
<keyword evidence="4" id="KW-1003">Cell membrane</keyword>
<feature type="transmembrane region" description="Helical" evidence="8">
    <location>
        <begin position="68"/>
        <end position="92"/>
    </location>
</feature>
<evidence type="ECO:0000256" key="7">
    <source>
        <dbReference type="ARBA" id="ARBA00023136"/>
    </source>
</evidence>
<comment type="similarity">
    <text evidence="2">Belongs to the binding-protein-dependent transport system permease family. CysTW subfamily.</text>
</comment>
<keyword evidence="11" id="KW-1185">Reference proteome</keyword>
<evidence type="ECO:0000256" key="3">
    <source>
        <dbReference type="ARBA" id="ARBA00022448"/>
    </source>
</evidence>
<dbReference type="InterPro" id="IPR035906">
    <property type="entry name" value="MetI-like_sf"/>
</dbReference>
<dbReference type="Gene3D" id="1.10.3720.10">
    <property type="entry name" value="MetI-like"/>
    <property type="match status" value="1"/>
</dbReference>
<evidence type="ECO:0000259" key="9">
    <source>
        <dbReference type="PROSITE" id="PS50928"/>
    </source>
</evidence>
<accession>A0ABS7U7N1</accession>
<dbReference type="PROSITE" id="PS50928">
    <property type="entry name" value="ABC_TM1"/>
    <property type="match status" value="1"/>
</dbReference>